<protein>
    <submittedName>
        <fullName evidence="2">Uncharacterized protein</fullName>
    </submittedName>
</protein>
<evidence type="ECO:0000313" key="2">
    <source>
        <dbReference type="EMBL" id="RPD63778.1"/>
    </source>
</evidence>
<feature type="region of interest" description="Disordered" evidence="1">
    <location>
        <begin position="47"/>
        <end position="83"/>
    </location>
</feature>
<dbReference type="OrthoDB" id="10457939at2759"/>
<name>A0A5C2SKH3_9APHY</name>
<evidence type="ECO:0000313" key="3">
    <source>
        <dbReference type="Proteomes" id="UP000313359"/>
    </source>
</evidence>
<organism evidence="2 3">
    <name type="scientific">Lentinus tigrinus ALCF2SS1-6</name>
    <dbReference type="NCBI Taxonomy" id="1328759"/>
    <lineage>
        <taxon>Eukaryota</taxon>
        <taxon>Fungi</taxon>
        <taxon>Dikarya</taxon>
        <taxon>Basidiomycota</taxon>
        <taxon>Agaricomycotina</taxon>
        <taxon>Agaricomycetes</taxon>
        <taxon>Polyporales</taxon>
        <taxon>Polyporaceae</taxon>
        <taxon>Lentinus</taxon>
    </lineage>
</organism>
<evidence type="ECO:0000256" key="1">
    <source>
        <dbReference type="SAM" id="MobiDB-lite"/>
    </source>
</evidence>
<gene>
    <name evidence="2" type="ORF">L227DRAFT_572217</name>
</gene>
<keyword evidence="3" id="KW-1185">Reference proteome</keyword>
<dbReference type="EMBL" id="ML122255">
    <property type="protein sequence ID" value="RPD63778.1"/>
    <property type="molecule type" value="Genomic_DNA"/>
</dbReference>
<reference evidence="2" key="1">
    <citation type="journal article" date="2018" name="Genome Biol. Evol.">
        <title>Genomics and development of Lentinus tigrinus, a white-rot wood-decaying mushroom with dimorphic fruiting bodies.</title>
        <authorList>
            <person name="Wu B."/>
            <person name="Xu Z."/>
            <person name="Knudson A."/>
            <person name="Carlson A."/>
            <person name="Chen N."/>
            <person name="Kovaka S."/>
            <person name="LaButti K."/>
            <person name="Lipzen A."/>
            <person name="Pennachio C."/>
            <person name="Riley R."/>
            <person name="Schakwitz W."/>
            <person name="Umezawa K."/>
            <person name="Ohm R.A."/>
            <person name="Grigoriev I.V."/>
            <person name="Nagy L.G."/>
            <person name="Gibbons J."/>
            <person name="Hibbett D."/>
        </authorList>
    </citation>
    <scope>NUCLEOTIDE SEQUENCE [LARGE SCALE GENOMIC DNA]</scope>
    <source>
        <strain evidence="2">ALCF2SS1-6</strain>
    </source>
</reference>
<proteinExistence type="predicted"/>
<dbReference type="AlphaFoldDB" id="A0A5C2SKH3"/>
<sequence length="124" mass="13106">MPASDAGSEFEERQESVLSACLSICCGCCCCLSCMNLSNPWCLFKSSGGKRKDEDDDESVGMEQTGGPVAAQPGPQQSGCLVGPAGGLRLERIAQSHLETHHCATALTVRVHHFPPHCCAMIAI</sequence>
<accession>A0A5C2SKH3</accession>
<dbReference type="Proteomes" id="UP000313359">
    <property type="component" value="Unassembled WGS sequence"/>
</dbReference>